<comment type="subcellular location">
    <subcellularLocation>
        <location evidence="1">Nucleus</location>
    </subcellularLocation>
</comment>
<evidence type="ECO:0000256" key="3">
    <source>
        <dbReference type="ARBA" id="ARBA00023242"/>
    </source>
</evidence>
<keyword evidence="3" id="KW-0539">Nucleus</keyword>
<evidence type="ECO:0000313" key="7">
    <source>
        <dbReference type="Proteomes" id="UP000091820"/>
    </source>
</evidence>
<keyword evidence="4" id="KW-0175">Coiled coil</keyword>
<organism evidence="6 7">
    <name type="scientific">Glossina brevipalpis</name>
    <dbReference type="NCBI Taxonomy" id="37001"/>
    <lineage>
        <taxon>Eukaryota</taxon>
        <taxon>Metazoa</taxon>
        <taxon>Ecdysozoa</taxon>
        <taxon>Arthropoda</taxon>
        <taxon>Hexapoda</taxon>
        <taxon>Insecta</taxon>
        <taxon>Pterygota</taxon>
        <taxon>Neoptera</taxon>
        <taxon>Endopterygota</taxon>
        <taxon>Diptera</taxon>
        <taxon>Brachycera</taxon>
        <taxon>Muscomorpha</taxon>
        <taxon>Hippoboscoidea</taxon>
        <taxon>Glossinidae</taxon>
        <taxon>Glossina</taxon>
    </lineage>
</organism>
<feature type="compositionally biased region" description="Polar residues" evidence="5">
    <location>
        <begin position="149"/>
        <end position="167"/>
    </location>
</feature>
<name>A0A1A9W2B5_9MUSC</name>
<dbReference type="STRING" id="37001.A0A1A9W2B5"/>
<sequence>MAFKPIDSKRDEYRRYLERGGVIESLTKVFVNLLKERPDNPTEYLAQNLGVVRLHDDNVAYLQNELEQAQNEIRRLTDIIRSIDPELLNVNINDTVADEEGAALNGNNEHLDEGQEDYDGGASSSAPLQKDRQDMQMEEIEESLANVHINESSSSPDAVDQPNNNTA</sequence>
<dbReference type="PANTHER" id="PTHR13168:SF0">
    <property type="entry name" value="C-MYC-BINDING PROTEIN"/>
    <property type="match status" value="1"/>
</dbReference>
<accession>A0A1A9W2B5</accession>
<dbReference type="GO" id="GO:0003713">
    <property type="term" value="F:transcription coactivator activity"/>
    <property type="evidence" value="ECO:0007669"/>
    <property type="project" value="InterPro"/>
</dbReference>
<dbReference type="AlphaFoldDB" id="A0A1A9W2B5"/>
<dbReference type="GO" id="GO:0005634">
    <property type="term" value="C:nucleus"/>
    <property type="evidence" value="ECO:0007669"/>
    <property type="project" value="UniProtKB-SubCell"/>
</dbReference>
<reference evidence="6" key="2">
    <citation type="submission" date="2020-05" db="UniProtKB">
        <authorList>
            <consortium name="EnsemblMetazoa"/>
        </authorList>
    </citation>
    <scope>IDENTIFICATION</scope>
    <source>
        <strain evidence="6">IAEA</strain>
    </source>
</reference>
<dbReference type="CDD" id="cd22958">
    <property type="entry name" value="DD_DPY30_SDC1-like"/>
    <property type="match status" value="1"/>
</dbReference>
<proteinExistence type="inferred from homology"/>
<evidence type="ECO:0000256" key="2">
    <source>
        <dbReference type="ARBA" id="ARBA00009389"/>
    </source>
</evidence>
<evidence type="ECO:0000256" key="1">
    <source>
        <dbReference type="ARBA" id="ARBA00004123"/>
    </source>
</evidence>
<protein>
    <recommendedName>
        <fullName evidence="8">c-Myc-binding protein homolog</fullName>
    </recommendedName>
</protein>
<evidence type="ECO:0000256" key="5">
    <source>
        <dbReference type="SAM" id="MobiDB-lite"/>
    </source>
</evidence>
<reference evidence="7" key="1">
    <citation type="submission" date="2014-03" db="EMBL/GenBank/DDBJ databases">
        <authorList>
            <person name="Aksoy S."/>
            <person name="Warren W."/>
            <person name="Wilson R.K."/>
        </authorList>
    </citation>
    <scope>NUCLEOTIDE SEQUENCE [LARGE SCALE GENOMIC DNA]</scope>
    <source>
        <strain evidence="7">IAEA</strain>
    </source>
</reference>
<dbReference type="PRINTS" id="PR02028">
    <property type="entry name" value="CMYCBINDINGP"/>
</dbReference>
<dbReference type="VEuPathDB" id="VectorBase:GBRI003875"/>
<feature type="region of interest" description="Disordered" evidence="5">
    <location>
        <begin position="100"/>
        <end position="167"/>
    </location>
</feature>
<evidence type="ECO:0000256" key="4">
    <source>
        <dbReference type="SAM" id="Coils"/>
    </source>
</evidence>
<feature type="coiled-coil region" evidence="4">
    <location>
        <begin position="52"/>
        <end position="79"/>
    </location>
</feature>
<keyword evidence="7" id="KW-1185">Reference proteome</keyword>
<evidence type="ECO:0008006" key="8">
    <source>
        <dbReference type="Google" id="ProtNLM"/>
    </source>
</evidence>
<dbReference type="InterPro" id="IPR026060">
    <property type="entry name" value="AMY1"/>
</dbReference>
<dbReference type="PANTHER" id="PTHR13168">
    <property type="entry name" value="ASSOCIATE OF C-MYC AMY-1"/>
    <property type="match status" value="1"/>
</dbReference>
<dbReference type="EnsemblMetazoa" id="GBRI003875-RA">
    <property type="protein sequence ID" value="GBRI003875-PA"/>
    <property type="gene ID" value="GBRI003875"/>
</dbReference>
<comment type="similarity">
    <text evidence="2">Belongs to the AMY1 family.</text>
</comment>
<evidence type="ECO:0000313" key="6">
    <source>
        <dbReference type="EnsemblMetazoa" id="GBRI003875-PA"/>
    </source>
</evidence>
<dbReference type="Proteomes" id="UP000091820">
    <property type="component" value="Unassembled WGS sequence"/>
</dbReference>